<dbReference type="Pfam" id="PF15542">
    <property type="entry name" value="Ntox50"/>
    <property type="match status" value="1"/>
</dbReference>
<dbReference type="InterPro" id="IPR029100">
    <property type="entry name" value="Ntox50"/>
</dbReference>
<accession>V6J2U5</accession>
<dbReference type="InterPro" id="IPR009319">
    <property type="entry name" value="Phage_A118_VSP1"/>
</dbReference>
<comment type="caution">
    <text evidence="2">The sequence shown here is derived from an EMBL/GenBank/DDBJ whole genome shotgun (WGS) entry which is preliminary data.</text>
</comment>
<dbReference type="PATRIC" id="fig|1395513.3.peg.2572"/>
<dbReference type="eggNOG" id="COG2369">
    <property type="taxonomic scope" value="Bacteria"/>
</dbReference>
<dbReference type="Pfam" id="PF06152">
    <property type="entry name" value="Phage_min_cap2"/>
    <property type="match status" value="1"/>
</dbReference>
<evidence type="ECO:0000259" key="1">
    <source>
        <dbReference type="Pfam" id="PF15542"/>
    </source>
</evidence>
<dbReference type="STRING" id="1395513.P343_12675"/>
<keyword evidence="3" id="KW-1185">Reference proteome</keyword>
<dbReference type="OrthoDB" id="3197444at2"/>
<name>V6J2U5_9BACL</name>
<evidence type="ECO:0000313" key="2">
    <source>
        <dbReference type="EMBL" id="EST11104.1"/>
    </source>
</evidence>
<dbReference type="GO" id="GO:0005198">
    <property type="term" value="F:structural molecule activity"/>
    <property type="evidence" value="ECO:0007669"/>
    <property type="project" value="InterPro"/>
</dbReference>
<reference evidence="2 3" key="1">
    <citation type="journal article" date="2013" name="Genome Announc.">
        <title>Genome Sequence of Sporolactobacillus laevolacticus DSM442, an Efficient Polymer-Grade D-Lactate Producer from Agricultural Waste Cottonseed as a Nitrogen Source.</title>
        <authorList>
            <person name="Wang H."/>
            <person name="Wang L."/>
            <person name="Ju J."/>
            <person name="Yu B."/>
            <person name="Ma Y."/>
        </authorList>
    </citation>
    <scope>NUCLEOTIDE SEQUENCE [LARGE SCALE GENOMIC DNA]</scope>
    <source>
        <strain evidence="2 3">DSM 442</strain>
    </source>
</reference>
<evidence type="ECO:0000313" key="3">
    <source>
        <dbReference type="Proteomes" id="UP000018296"/>
    </source>
</evidence>
<dbReference type="RefSeq" id="WP_023510776.1">
    <property type="nucleotide sequence ID" value="NZ_AWTC01000013.1"/>
</dbReference>
<gene>
    <name evidence="2" type="ORF">P343_12675</name>
</gene>
<proteinExistence type="predicted"/>
<organism evidence="2 3">
    <name type="scientific">Sporolactobacillus laevolacticus DSM 442</name>
    <dbReference type="NCBI Taxonomy" id="1395513"/>
    <lineage>
        <taxon>Bacteria</taxon>
        <taxon>Bacillati</taxon>
        <taxon>Bacillota</taxon>
        <taxon>Bacilli</taxon>
        <taxon>Bacillales</taxon>
        <taxon>Sporolactobacillaceae</taxon>
        <taxon>Sporolactobacillus</taxon>
    </lineage>
</organism>
<dbReference type="AlphaFoldDB" id="V6J2U5"/>
<sequence length="514" mass="58173">MLTPFQLNQLSQPIVSIYSQLENDILKAIAERLKTDKDITKDNILKWQFEKLQALGDLNKDVIKLISAMSGVAEQEINALIENSGTQSIQDMEKYLKKLSDDGKIKPAPPVNEDPRIFSTLLNFQRQARQNINLVNSSILQNSKQVYRDIISKAVASVMTGFKTHQQALADSSAEWADKGIPALVDKAGHHWSIEGYIPLVTRTISNNVANQAQWSRMDSYDLDLIEVSSHLGARPLCAPYQGHIYSRNGNSSKYPSLASTSYGKAAGLFGCNCRHISYPYIPGVTKMTYHPYPEKENAAVYAQSQQQRYLERQVRKSKTKLDMMKALDNEKGIAKANTDVRNNQAQLREFIKQTGRTRRYEREQIMHKPDAELLKQHQNDVTKKQQQIRDKIKSGAISTQINPEKQARHMVGDPAYEAYKKKLSAKGTYGPSYLTINDEEVQQLINKHAGTGKLMVDDHLNFKNQEIIVQNGKQIGYYVDKDGNEHATGNFEIRYSKTGVHVFPTKVIKDESK</sequence>
<feature type="domain" description="Bacterial toxin 50" evidence="1">
    <location>
        <begin position="402"/>
        <end position="505"/>
    </location>
</feature>
<dbReference type="Proteomes" id="UP000018296">
    <property type="component" value="Unassembled WGS sequence"/>
</dbReference>
<dbReference type="EMBL" id="AWTC01000013">
    <property type="protein sequence ID" value="EST11104.1"/>
    <property type="molecule type" value="Genomic_DNA"/>
</dbReference>
<protein>
    <recommendedName>
        <fullName evidence="1">Bacterial toxin 50 domain-containing protein</fullName>
    </recommendedName>
</protein>